<dbReference type="EMBL" id="CP042469">
    <property type="protein sequence ID" value="QOX65120.1"/>
    <property type="molecule type" value="Genomic_DNA"/>
</dbReference>
<proteinExistence type="predicted"/>
<name>A0ACD1AF76_9FIRM</name>
<evidence type="ECO:0000313" key="2">
    <source>
        <dbReference type="Proteomes" id="UP000594014"/>
    </source>
</evidence>
<reference evidence="1" key="1">
    <citation type="submission" date="2019-08" db="EMBL/GenBank/DDBJ databases">
        <title>Genome sequence of Clostridiales bacterium MT110.</title>
        <authorList>
            <person name="Cao J."/>
        </authorList>
    </citation>
    <scope>NUCLEOTIDE SEQUENCE</scope>
    <source>
        <strain evidence="1">MT110</strain>
    </source>
</reference>
<evidence type="ECO:0000313" key="1">
    <source>
        <dbReference type="EMBL" id="QOX65120.1"/>
    </source>
</evidence>
<protein>
    <submittedName>
        <fullName evidence="1">Uncharacterized protein</fullName>
    </submittedName>
</protein>
<accession>A0ACD1AF76</accession>
<dbReference type="Proteomes" id="UP000594014">
    <property type="component" value="Chromosome"/>
</dbReference>
<keyword evidence="2" id="KW-1185">Reference proteome</keyword>
<organism evidence="1 2">
    <name type="scientific">Anoxybacterium hadale</name>
    <dbReference type="NCBI Taxonomy" id="3408580"/>
    <lineage>
        <taxon>Bacteria</taxon>
        <taxon>Bacillati</taxon>
        <taxon>Bacillota</taxon>
        <taxon>Clostridia</taxon>
        <taxon>Peptostreptococcales</taxon>
        <taxon>Anaerovoracaceae</taxon>
        <taxon>Anoxybacterium</taxon>
    </lineage>
</organism>
<gene>
    <name evidence="1" type="ORF">FRZ06_18100</name>
</gene>
<sequence length="73" mass="8227">MSICYFVTPILREHFGSSKSDLEITVTALQMIAALQMILLKEAEFQRYTGVNIHDPKQREEVLSAILSTAIKS</sequence>